<evidence type="ECO:0000313" key="2">
    <source>
        <dbReference type="EMBL" id="MBQ0268132.1"/>
    </source>
</evidence>
<evidence type="ECO:0000313" key="3">
    <source>
        <dbReference type="Proteomes" id="UP000674270"/>
    </source>
</evidence>
<dbReference type="EMBL" id="JAGKLY010000002">
    <property type="protein sequence ID" value="MBQ0268132.1"/>
    <property type="molecule type" value="Genomic_DNA"/>
</dbReference>
<proteinExistence type="predicted"/>
<dbReference type="InterPro" id="IPR008966">
    <property type="entry name" value="Adhesion_dom_sf"/>
</dbReference>
<dbReference type="Pfam" id="PF00419">
    <property type="entry name" value="Fimbrial"/>
    <property type="match status" value="1"/>
</dbReference>
<dbReference type="GO" id="GO:0007155">
    <property type="term" value="P:cell adhesion"/>
    <property type="evidence" value="ECO:0007669"/>
    <property type="project" value="InterPro"/>
</dbReference>
<organism evidence="2 3">
    <name type="scientific">Providencia huaxiensis</name>
    <dbReference type="NCBI Taxonomy" id="2027290"/>
    <lineage>
        <taxon>Bacteria</taxon>
        <taxon>Pseudomonadati</taxon>
        <taxon>Pseudomonadota</taxon>
        <taxon>Gammaproteobacteria</taxon>
        <taxon>Enterobacterales</taxon>
        <taxon>Morganellaceae</taxon>
        <taxon>Providencia</taxon>
    </lineage>
</organism>
<evidence type="ECO:0000259" key="1">
    <source>
        <dbReference type="Pfam" id="PF00419"/>
    </source>
</evidence>
<dbReference type="Gene3D" id="2.60.40.1090">
    <property type="entry name" value="Fimbrial-type adhesion domain"/>
    <property type="match status" value="1"/>
</dbReference>
<feature type="domain" description="Fimbrial-type adhesion" evidence="1">
    <location>
        <begin position="28"/>
        <end position="164"/>
    </location>
</feature>
<dbReference type="Proteomes" id="UP000674270">
    <property type="component" value="Unassembled WGS sequence"/>
</dbReference>
<gene>
    <name evidence="2" type="ORF">J7T18_07420</name>
</gene>
<dbReference type="InterPro" id="IPR036937">
    <property type="entry name" value="Adhesion_dom_fimbrial_sf"/>
</dbReference>
<dbReference type="RefSeq" id="WP_210848264.1">
    <property type="nucleotide sequence ID" value="NZ_JAGKLY010000002.1"/>
</dbReference>
<name>A0A8I2D9Y2_9GAMM</name>
<dbReference type="InterPro" id="IPR000259">
    <property type="entry name" value="Adhesion_dom_fimbrial"/>
</dbReference>
<reference evidence="2" key="1">
    <citation type="submission" date="2021-03" db="EMBL/GenBank/DDBJ databases">
        <authorList>
            <person name="Stanton E."/>
        </authorList>
    </citation>
    <scope>NUCLEOTIDE SEQUENCE</scope>
    <source>
        <strain evidence="2">2020EL-00113</strain>
    </source>
</reference>
<comment type="caution">
    <text evidence="2">The sequence shown here is derived from an EMBL/GenBank/DDBJ whole genome shotgun (WGS) entry which is preliminary data.</text>
</comment>
<accession>A0A8I2D9Y2</accession>
<dbReference type="AlphaFoldDB" id="A0A8I2D9Y2"/>
<dbReference type="SUPFAM" id="SSF49401">
    <property type="entry name" value="Bacterial adhesins"/>
    <property type="match status" value="1"/>
</dbReference>
<dbReference type="GO" id="GO:0009289">
    <property type="term" value="C:pilus"/>
    <property type="evidence" value="ECO:0007669"/>
    <property type="project" value="InterPro"/>
</dbReference>
<protein>
    <submittedName>
        <fullName evidence="2">Fimbrial protein</fullName>
    </submittedName>
</protein>
<sequence length="164" mass="18202">MRYHLKTSLFIYLISFLYSAQSIGFGVNINGNLITTPPECILNNNQKEMIHFGDILLSRIDGANYKHNLSLELTCTNLIKNNLTLSIQGDASNFSNGILKTSNTKLGLVFYINGVKQDINKKINVKYLELPSLEVSPVKNTSSSFDDTDGGDFTALATLNVDYQ</sequence>